<dbReference type="Proteomes" id="UP000886722">
    <property type="component" value="Unassembled WGS sequence"/>
</dbReference>
<reference evidence="7" key="2">
    <citation type="journal article" date="2021" name="PeerJ">
        <title>Extensive microbial diversity within the chicken gut microbiome revealed by metagenomics and culture.</title>
        <authorList>
            <person name="Gilroy R."/>
            <person name="Ravi A."/>
            <person name="Getino M."/>
            <person name="Pursley I."/>
            <person name="Horton D.L."/>
            <person name="Alikhan N.F."/>
            <person name="Baker D."/>
            <person name="Gharbi K."/>
            <person name="Hall N."/>
            <person name="Watson M."/>
            <person name="Adriaenssens E.M."/>
            <person name="Foster-Nyarko E."/>
            <person name="Jarju S."/>
            <person name="Secka A."/>
            <person name="Antonio M."/>
            <person name="Oren A."/>
            <person name="Chaudhuri R.R."/>
            <person name="La Ragione R."/>
            <person name="Hildebrand F."/>
            <person name="Pallen M.J."/>
        </authorList>
    </citation>
    <scope>NUCLEOTIDE SEQUENCE</scope>
    <source>
        <strain evidence="7">21143</strain>
    </source>
</reference>
<feature type="transmembrane region" description="Helical" evidence="5">
    <location>
        <begin position="164"/>
        <end position="185"/>
    </location>
</feature>
<evidence type="ECO:0000313" key="8">
    <source>
        <dbReference type="Proteomes" id="UP000886722"/>
    </source>
</evidence>
<feature type="domain" description="Yip1" evidence="6">
    <location>
        <begin position="11"/>
        <end position="175"/>
    </location>
</feature>
<keyword evidence="4 5" id="KW-0472">Membrane</keyword>
<evidence type="ECO:0000256" key="2">
    <source>
        <dbReference type="ARBA" id="ARBA00022692"/>
    </source>
</evidence>
<evidence type="ECO:0000256" key="1">
    <source>
        <dbReference type="ARBA" id="ARBA00004141"/>
    </source>
</evidence>
<reference evidence="7" key="1">
    <citation type="submission" date="2020-10" db="EMBL/GenBank/DDBJ databases">
        <authorList>
            <person name="Gilroy R."/>
        </authorList>
    </citation>
    <scope>NUCLEOTIDE SEQUENCE</scope>
    <source>
        <strain evidence="7">21143</strain>
    </source>
</reference>
<feature type="transmembrane region" description="Helical" evidence="5">
    <location>
        <begin position="108"/>
        <end position="126"/>
    </location>
</feature>
<dbReference type="InterPro" id="IPR006977">
    <property type="entry name" value="Yip1_dom"/>
</dbReference>
<dbReference type="AlphaFoldDB" id="A0A9D1GDH5"/>
<dbReference type="Pfam" id="PF04893">
    <property type="entry name" value="Yip1"/>
    <property type="match status" value="1"/>
</dbReference>
<proteinExistence type="predicted"/>
<feature type="transmembrane region" description="Helical" evidence="5">
    <location>
        <begin position="132"/>
        <end position="152"/>
    </location>
</feature>
<accession>A0A9D1GDH5</accession>
<feature type="transmembrane region" description="Helical" evidence="5">
    <location>
        <begin position="38"/>
        <end position="55"/>
    </location>
</feature>
<protein>
    <recommendedName>
        <fullName evidence="6">Yip1 domain-containing protein</fullName>
    </recommendedName>
</protein>
<feature type="transmembrane region" description="Helical" evidence="5">
    <location>
        <begin position="67"/>
        <end position="88"/>
    </location>
</feature>
<dbReference type="EMBL" id="DVKT01000022">
    <property type="protein sequence ID" value="HIT38973.1"/>
    <property type="molecule type" value="Genomic_DNA"/>
</dbReference>
<evidence type="ECO:0000256" key="5">
    <source>
        <dbReference type="SAM" id="Phobius"/>
    </source>
</evidence>
<evidence type="ECO:0000259" key="6">
    <source>
        <dbReference type="Pfam" id="PF04893"/>
    </source>
</evidence>
<keyword evidence="2 5" id="KW-0812">Transmembrane</keyword>
<evidence type="ECO:0000256" key="3">
    <source>
        <dbReference type="ARBA" id="ARBA00022989"/>
    </source>
</evidence>
<keyword evidence="3 5" id="KW-1133">Transmembrane helix</keyword>
<comment type="caution">
    <text evidence="7">The sequence shown here is derived from an EMBL/GenBank/DDBJ whole genome shotgun (WGS) entry which is preliminary data.</text>
</comment>
<evidence type="ECO:0000313" key="7">
    <source>
        <dbReference type="EMBL" id="HIT38973.1"/>
    </source>
</evidence>
<gene>
    <name evidence="7" type="ORF">IAD06_02890</name>
</gene>
<name>A0A9D1GDH5_9BACT</name>
<dbReference type="GO" id="GO:0016020">
    <property type="term" value="C:membrane"/>
    <property type="evidence" value="ECO:0007669"/>
    <property type="project" value="UniProtKB-SubCell"/>
</dbReference>
<evidence type="ECO:0000256" key="4">
    <source>
        <dbReference type="ARBA" id="ARBA00023136"/>
    </source>
</evidence>
<organism evidence="7 8">
    <name type="scientific">Candidatus Caccoplasma intestinavium</name>
    <dbReference type="NCBI Taxonomy" id="2840716"/>
    <lineage>
        <taxon>Bacteria</taxon>
        <taxon>Pseudomonadati</taxon>
        <taxon>Bacteroidota</taxon>
        <taxon>Bacteroidia</taxon>
        <taxon>Bacteroidales</taxon>
        <taxon>Bacteroidaceae</taxon>
        <taxon>Bacteroidaceae incertae sedis</taxon>
        <taxon>Candidatus Caccoplasma</taxon>
    </lineage>
</organism>
<sequence length="190" mass="22065">MFKEIFIRIYQLIMRPSAAWQKMDEQGEVAQSLFFSRFLFPIMGIAALSCFGNVLGEEFNAQTLEHVLRLAIVEFVKFFIGFYFLVFLLKEILPYFSGVREKEHIERFVGSLLALYMTVDIVVNILPKGFSFLEYAVLGIFYVIWTGAKIFLHIDDSKQRTFTLIVTIIVLVVPIIVERILYLMMPGINR</sequence>
<comment type="subcellular location">
    <subcellularLocation>
        <location evidence="1">Membrane</location>
        <topology evidence="1">Multi-pass membrane protein</topology>
    </subcellularLocation>
</comment>